<dbReference type="KEGG" id="ftj:FTUN_8146"/>
<accession>A0A6M5Z353</accession>
<keyword evidence="2" id="KW-1185">Reference proteome</keyword>
<protein>
    <submittedName>
        <fullName evidence="1">Uncharacterized protein</fullName>
    </submittedName>
</protein>
<sequence length="75" mass="8182">MARSEEWGKCKDCKWFQIEPGASPENNTMGLCIEETLQDIRLRVSGNSGCNRFMAGEVAHAEGSSAAPPRAKAVR</sequence>
<name>A0A6M5Z353_9BACT</name>
<evidence type="ECO:0000313" key="1">
    <source>
        <dbReference type="EMBL" id="QJX00516.1"/>
    </source>
</evidence>
<dbReference type="Proteomes" id="UP000503447">
    <property type="component" value="Chromosome"/>
</dbReference>
<gene>
    <name evidence="1" type="ORF">FTUN_8146</name>
</gene>
<proteinExistence type="predicted"/>
<dbReference type="EMBL" id="CP053452">
    <property type="protein sequence ID" value="QJX00516.1"/>
    <property type="molecule type" value="Genomic_DNA"/>
</dbReference>
<reference evidence="2" key="1">
    <citation type="submission" date="2020-05" db="EMBL/GenBank/DDBJ databases">
        <title>Frigoriglobus tundricola gen. nov., sp. nov., a psychrotolerant cellulolytic planctomycete of the family Gemmataceae with two divergent copies of 16S rRNA gene.</title>
        <authorList>
            <person name="Kulichevskaya I.S."/>
            <person name="Ivanova A.A."/>
            <person name="Naumoff D.G."/>
            <person name="Beletsky A.V."/>
            <person name="Rijpstra W.I.C."/>
            <person name="Sinninghe Damste J.S."/>
            <person name="Mardanov A.V."/>
            <person name="Ravin N.V."/>
            <person name="Dedysh S.N."/>
        </authorList>
    </citation>
    <scope>NUCLEOTIDE SEQUENCE [LARGE SCALE GENOMIC DNA]</scope>
    <source>
        <strain evidence="2">PL17</strain>
    </source>
</reference>
<dbReference type="AlphaFoldDB" id="A0A6M5Z353"/>
<evidence type="ECO:0000313" key="2">
    <source>
        <dbReference type="Proteomes" id="UP000503447"/>
    </source>
</evidence>
<organism evidence="1 2">
    <name type="scientific">Frigoriglobus tundricola</name>
    <dbReference type="NCBI Taxonomy" id="2774151"/>
    <lineage>
        <taxon>Bacteria</taxon>
        <taxon>Pseudomonadati</taxon>
        <taxon>Planctomycetota</taxon>
        <taxon>Planctomycetia</taxon>
        <taxon>Gemmatales</taxon>
        <taxon>Gemmataceae</taxon>
        <taxon>Frigoriglobus</taxon>
    </lineage>
</organism>